<evidence type="ECO:0000313" key="7">
    <source>
        <dbReference type="Proteomes" id="UP000009183"/>
    </source>
</evidence>
<accession>F6I4U7</accession>
<dbReference type="PaxDb" id="29760-VIT_14s0060g00800.t01"/>
<name>F6I4U7_VITVI</name>
<comment type="similarity">
    <text evidence="4">Belongs to the glycosyltransferase 8 family.</text>
</comment>
<dbReference type="STRING" id="29760.F6I4U7"/>
<protein>
    <recommendedName>
        <fullName evidence="4">Hexosyltransferase</fullName>
        <ecNumber evidence="4">2.4.1.-</ecNumber>
    </recommendedName>
</protein>
<proteinExistence type="inferred from homology"/>
<dbReference type="SUPFAM" id="SSF53448">
    <property type="entry name" value="Nucleotide-diphospho-sugar transferases"/>
    <property type="match status" value="1"/>
</dbReference>
<dbReference type="Pfam" id="PF01501">
    <property type="entry name" value="Glyco_transf_8"/>
    <property type="match status" value="1"/>
</dbReference>
<organism evidence="6 7">
    <name type="scientific">Vitis vinifera</name>
    <name type="common">Grape</name>
    <dbReference type="NCBI Taxonomy" id="29760"/>
    <lineage>
        <taxon>Eukaryota</taxon>
        <taxon>Viridiplantae</taxon>
        <taxon>Streptophyta</taxon>
        <taxon>Embryophyta</taxon>
        <taxon>Tracheophyta</taxon>
        <taxon>Spermatophyta</taxon>
        <taxon>Magnoliopsida</taxon>
        <taxon>eudicotyledons</taxon>
        <taxon>Gunneridae</taxon>
        <taxon>Pentapetalae</taxon>
        <taxon>rosids</taxon>
        <taxon>Vitales</taxon>
        <taxon>Vitaceae</taxon>
        <taxon>Viteae</taxon>
        <taxon>Vitis</taxon>
    </lineage>
</organism>
<evidence type="ECO:0000313" key="6">
    <source>
        <dbReference type="EMBL" id="CCB61934.1"/>
    </source>
</evidence>
<dbReference type="Proteomes" id="UP000009183">
    <property type="component" value="Chromosome 14"/>
</dbReference>
<evidence type="ECO:0000256" key="5">
    <source>
        <dbReference type="SAM" id="MobiDB-lite"/>
    </source>
</evidence>
<evidence type="ECO:0000256" key="4">
    <source>
        <dbReference type="RuleBase" id="RU362027"/>
    </source>
</evidence>
<dbReference type="HOGENOM" id="CLU_1043588_0_0_1"/>
<dbReference type="AlphaFoldDB" id="F6I4U7"/>
<dbReference type="EMBL" id="FN596746">
    <property type="protein sequence ID" value="CCB61934.1"/>
    <property type="molecule type" value="Genomic_DNA"/>
</dbReference>
<keyword evidence="1" id="KW-0328">Glycosyltransferase</keyword>
<dbReference type="EC" id="2.4.1.-" evidence="4"/>
<dbReference type="InParanoid" id="F6I4U7"/>
<sequence>MALNFACATGLAKAASLSNRACDILGWKGRLLQGRGGADQGAEKGESHLPTCGGGTAGRPRGSPLHSGGPGLRRQGDRAGEPAGEPDPVRHGLLRHQLLKTPHLGDHLFDLGDGHFHAVMDCFCERSWSNSPQYRIGCCQQCPEKVKWPAEMGPEPPFYFNASMFIFEPNLSVYDHLLSTLKITPASTFAEQDYLNMFFKDTYMPITLTYNLELPMLWRHPEHVDLERTKVVRYCAAGSKPWKYTGKEENMEREDTDVGEEVVGYIQ</sequence>
<dbReference type="InterPro" id="IPR050587">
    <property type="entry name" value="GNT1/Glycosyltrans_8"/>
</dbReference>
<evidence type="ECO:0000256" key="1">
    <source>
        <dbReference type="ARBA" id="ARBA00022676"/>
    </source>
</evidence>
<dbReference type="GO" id="GO:0016757">
    <property type="term" value="F:glycosyltransferase activity"/>
    <property type="evidence" value="ECO:0000318"/>
    <property type="project" value="GO_Central"/>
</dbReference>
<dbReference type="eggNOG" id="KOG1950">
    <property type="taxonomic scope" value="Eukaryota"/>
</dbReference>
<keyword evidence="3" id="KW-0464">Manganese</keyword>
<dbReference type="InterPro" id="IPR002495">
    <property type="entry name" value="Glyco_trans_8"/>
</dbReference>
<evidence type="ECO:0000256" key="3">
    <source>
        <dbReference type="ARBA" id="ARBA00023211"/>
    </source>
</evidence>
<evidence type="ECO:0000256" key="2">
    <source>
        <dbReference type="ARBA" id="ARBA00022679"/>
    </source>
</evidence>
<dbReference type="InterPro" id="IPR029044">
    <property type="entry name" value="Nucleotide-diphossugar_trans"/>
</dbReference>
<gene>
    <name evidence="6" type="ordered locus">VIT_14s0060g00800</name>
</gene>
<keyword evidence="2" id="KW-0808">Transferase</keyword>
<dbReference type="Gene3D" id="3.90.550.10">
    <property type="entry name" value="Spore Coat Polysaccharide Biosynthesis Protein SpsA, Chain A"/>
    <property type="match status" value="1"/>
</dbReference>
<keyword evidence="7" id="KW-1185">Reference proteome</keyword>
<dbReference type="PANTHER" id="PTHR11183">
    <property type="entry name" value="GLYCOGENIN SUBFAMILY MEMBER"/>
    <property type="match status" value="1"/>
</dbReference>
<reference evidence="7" key="1">
    <citation type="journal article" date="2007" name="Nature">
        <title>The grapevine genome sequence suggests ancestral hexaploidization in major angiosperm phyla.</title>
        <authorList>
            <consortium name="The French-Italian Public Consortium for Grapevine Genome Characterization."/>
            <person name="Jaillon O."/>
            <person name="Aury J.-M."/>
            <person name="Noel B."/>
            <person name="Policriti A."/>
            <person name="Clepet C."/>
            <person name="Casagrande A."/>
            <person name="Choisne N."/>
            <person name="Aubourg S."/>
            <person name="Vitulo N."/>
            <person name="Jubin C."/>
            <person name="Vezzi A."/>
            <person name="Legeai F."/>
            <person name="Hugueney P."/>
            <person name="Dasilva C."/>
            <person name="Horner D."/>
            <person name="Mica E."/>
            <person name="Jublot D."/>
            <person name="Poulain J."/>
            <person name="Bruyere C."/>
            <person name="Billault A."/>
            <person name="Segurens B."/>
            <person name="Gouyvenoux M."/>
            <person name="Ugarte E."/>
            <person name="Cattonaro F."/>
            <person name="Anthouard V."/>
            <person name="Vico V."/>
            <person name="Del Fabbro C."/>
            <person name="Alaux M."/>
            <person name="Di Gaspero G."/>
            <person name="Dumas V."/>
            <person name="Felice N."/>
            <person name="Paillard S."/>
            <person name="Juman I."/>
            <person name="Moroldo M."/>
            <person name="Scalabrin S."/>
            <person name="Canaguier A."/>
            <person name="Le Clainche I."/>
            <person name="Malacrida G."/>
            <person name="Durand E."/>
            <person name="Pesole G."/>
            <person name="Laucou V."/>
            <person name="Chatelet P."/>
            <person name="Merdinoglu D."/>
            <person name="Delledonne M."/>
            <person name="Pezzotti M."/>
            <person name="Lecharny A."/>
            <person name="Scarpelli C."/>
            <person name="Artiguenave F."/>
            <person name="Pe M.E."/>
            <person name="Valle G."/>
            <person name="Morgante M."/>
            <person name="Caboche M."/>
            <person name="Adam-Blondon A.-F."/>
            <person name="Weissenbach J."/>
            <person name="Quetier F."/>
            <person name="Wincker P."/>
        </authorList>
    </citation>
    <scope>NUCLEOTIDE SEQUENCE [LARGE SCALE GENOMIC DNA]</scope>
    <source>
        <strain evidence="7">cv. Pinot noir / PN40024</strain>
    </source>
</reference>
<feature type="region of interest" description="Disordered" evidence="5">
    <location>
        <begin position="35"/>
        <end position="90"/>
    </location>
</feature>